<evidence type="ECO:0000256" key="2">
    <source>
        <dbReference type="SAM" id="SignalP"/>
    </source>
</evidence>
<dbReference type="CDD" id="cd07012">
    <property type="entry name" value="PBP2_Bug_TTT"/>
    <property type="match status" value="1"/>
</dbReference>
<dbReference type="RefSeq" id="WP_182327725.1">
    <property type="nucleotide sequence ID" value="NZ_CP058554.1"/>
</dbReference>
<dbReference type="PANTHER" id="PTHR42928">
    <property type="entry name" value="TRICARBOXYLATE-BINDING PROTEIN"/>
    <property type="match status" value="1"/>
</dbReference>
<name>A0A7G5EGV4_9BURK</name>
<dbReference type="Gene3D" id="3.40.190.150">
    <property type="entry name" value="Bordetella uptake gene, domain 1"/>
    <property type="match status" value="1"/>
</dbReference>
<organism evidence="3 4">
    <name type="scientific">Comamonas piscis</name>
    <dbReference type="NCBI Taxonomy" id="1562974"/>
    <lineage>
        <taxon>Bacteria</taxon>
        <taxon>Pseudomonadati</taxon>
        <taxon>Pseudomonadota</taxon>
        <taxon>Betaproteobacteria</taxon>
        <taxon>Burkholderiales</taxon>
        <taxon>Comamonadaceae</taxon>
        <taxon>Comamonas</taxon>
    </lineage>
</organism>
<dbReference type="Pfam" id="PF03401">
    <property type="entry name" value="TctC"/>
    <property type="match status" value="1"/>
</dbReference>
<feature type="signal peptide" evidence="2">
    <location>
        <begin position="1"/>
        <end position="29"/>
    </location>
</feature>
<reference evidence="3 4" key="1">
    <citation type="journal article" date="2020" name="G3 (Bethesda)">
        <title>CeMbio - The Caenorhabditis elegans Microbiome Resource.</title>
        <authorList>
            <person name="Dirksen P."/>
            <person name="Assie A."/>
            <person name="Zimmermann J."/>
            <person name="Zhang F."/>
            <person name="Tietje A.M."/>
            <person name="Marsh S.A."/>
            <person name="Felix M.A."/>
            <person name="Shapira M."/>
            <person name="Kaleta C."/>
            <person name="Schulenburg H."/>
            <person name="Samuel B."/>
        </authorList>
    </citation>
    <scope>NUCLEOTIDE SEQUENCE [LARGE SCALE GENOMIC DNA]</scope>
    <source>
        <strain evidence="3 4">BIGb0172</strain>
    </source>
</reference>
<feature type="chain" id="PRO_5028938641" evidence="2">
    <location>
        <begin position="30"/>
        <end position="322"/>
    </location>
</feature>
<dbReference type="EMBL" id="CP058554">
    <property type="protein sequence ID" value="QMV73229.1"/>
    <property type="molecule type" value="Genomic_DNA"/>
</dbReference>
<dbReference type="KEGG" id="cpis:HS961_10535"/>
<dbReference type="Proteomes" id="UP000515240">
    <property type="component" value="Chromosome"/>
</dbReference>
<proteinExistence type="inferred from homology"/>
<accession>A0A7G5EGV4</accession>
<sequence length="322" mass="33993">MQRRTFAAVAASIAVVGAAGFAAPAVAQADYPNRPIVLIVPYGAGGVSDVVARALALSMGKQLGQSIIIENKPGAGASMGVMDMKNAKPDGYRLTLSPVAIFRQPHIQKVAYDPVADLSYVAAFMSYDFLLAVAQDSPFKSVKDIVEQSKKQPGSVDYGTPGKFSANHVLMALLEKKAGVQFTHVPYKGDAEAVNALIAGHTKTGVFGNTVLPHMQSGKLRALAIASETRPPAFANVPTFREQGYDVVTPSPLGIAGPKGLPPEIVRKLDAAVKSAMDDPAFQQAAANYGVRLEYRNAEDYSAFAKKAFAEEGTIVQSIGLE</sequence>
<evidence type="ECO:0000256" key="1">
    <source>
        <dbReference type="ARBA" id="ARBA00006987"/>
    </source>
</evidence>
<evidence type="ECO:0000313" key="4">
    <source>
        <dbReference type="Proteomes" id="UP000515240"/>
    </source>
</evidence>
<dbReference type="InterPro" id="IPR042100">
    <property type="entry name" value="Bug_dom1"/>
</dbReference>
<gene>
    <name evidence="3" type="ORF">HS961_10535</name>
</gene>
<dbReference type="AlphaFoldDB" id="A0A7G5EGV4"/>
<comment type="similarity">
    <text evidence="1">Belongs to the UPF0065 (bug) family.</text>
</comment>
<dbReference type="PIRSF" id="PIRSF017082">
    <property type="entry name" value="YflP"/>
    <property type="match status" value="1"/>
</dbReference>
<dbReference type="SUPFAM" id="SSF53850">
    <property type="entry name" value="Periplasmic binding protein-like II"/>
    <property type="match status" value="1"/>
</dbReference>
<dbReference type="PANTHER" id="PTHR42928:SF5">
    <property type="entry name" value="BLR1237 PROTEIN"/>
    <property type="match status" value="1"/>
</dbReference>
<keyword evidence="4" id="KW-1185">Reference proteome</keyword>
<dbReference type="Gene3D" id="3.40.190.10">
    <property type="entry name" value="Periplasmic binding protein-like II"/>
    <property type="match status" value="1"/>
</dbReference>
<keyword evidence="2" id="KW-0732">Signal</keyword>
<evidence type="ECO:0000313" key="3">
    <source>
        <dbReference type="EMBL" id="QMV73229.1"/>
    </source>
</evidence>
<dbReference type="InterPro" id="IPR005064">
    <property type="entry name" value="BUG"/>
</dbReference>
<protein>
    <submittedName>
        <fullName evidence="3">Tripartite tricarboxylate transporter substrate binding protein</fullName>
    </submittedName>
</protein>